<feature type="region of interest" description="Disordered" evidence="1">
    <location>
        <begin position="106"/>
        <end position="125"/>
    </location>
</feature>
<proteinExistence type="predicted"/>
<dbReference type="Proteomes" id="UP000623467">
    <property type="component" value="Unassembled WGS sequence"/>
</dbReference>
<organism evidence="2 3">
    <name type="scientific">Mycena sanguinolenta</name>
    <dbReference type="NCBI Taxonomy" id="230812"/>
    <lineage>
        <taxon>Eukaryota</taxon>
        <taxon>Fungi</taxon>
        <taxon>Dikarya</taxon>
        <taxon>Basidiomycota</taxon>
        <taxon>Agaricomycotina</taxon>
        <taxon>Agaricomycetes</taxon>
        <taxon>Agaricomycetidae</taxon>
        <taxon>Agaricales</taxon>
        <taxon>Marasmiineae</taxon>
        <taxon>Mycenaceae</taxon>
        <taxon>Mycena</taxon>
    </lineage>
</organism>
<protein>
    <submittedName>
        <fullName evidence="2">Uncharacterized protein</fullName>
    </submittedName>
</protein>
<sequence>MNQETIRYETRRAETDRLPPFRRADPRHTTPRPLPRGASEDTPLPLPLPLVYILLLNAHACLRPAAPHRTPRPFVPTSRPVMNMTRARWQGRRAQGRINGARGRVDKTGAHARRPAPNARSMLGVTTPYPHSFLQVLES</sequence>
<evidence type="ECO:0000256" key="1">
    <source>
        <dbReference type="SAM" id="MobiDB-lite"/>
    </source>
</evidence>
<gene>
    <name evidence="2" type="ORF">MSAN_00170800</name>
</gene>
<reference evidence="2" key="1">
    <citation type="submission" date="2020-05" db="EMBL/GenBank/DDBJ databases">
        <title>Mycena genomes resolve the evolution of fungal bioluminescence.</title>
        <authorList>
            <person name="Tsai I.J."/>
        </authorList>
    </citation>
    <scope>NUCLEOTIDE SEQUENCE</scope>
    <source>
        <strain evidence="2">160909Yilan</strain>
    </source>
</reference>
<feature type="region of interest" description="Disordered" evidence="1">
    <location>
        <begin position="1"/>
        <end position="42"/>
    </location>
</feature>
<feature type="compositionally biased region" description="Basic and acidic residues" evidence="1">
    <location>
        <begin position="1"/>
        <end position="28"/>
    </location>
</feature>
<dbReference type="EMBL" id="JACAZH010000001">
    <property type="protein sequence ID" value="KAF7377488.1"/>
    <property type="molecule type" value="Genomic_DNA"/>
</dbReference>
<name>A0A8H7DM73_9AGAR</name>
<accession>A0A8H7DM73</accession>
<evidence type="ECO:0000313" key="2">
    <source>
        <dbReference type="EMBL" id="KAF7377488.1"/>
    </source>
</evidence>
<keyword evidence="3" id="KW-1185">Reference proteome</keyword>
<evidence type="ECO:0000313" key="3">
    <source>
        <dbReference type="Proteomes" id="UP000623467"/>
    </source>
</evidence>
<dbReference type="AlphaFoldDB" id="A0A8H7DM73"/>
<comment type="caution">
    <text evidence="2">The sequence shown here is derived from an EMBL/GenBank/DDBJ whole genome shotgun (WGS) entry which is preliminary data.</text>
</comment>